<keyword evidence="2" id="KW-1185">Reference proteome</keyword>
<dbReference type="Proteomes" id="UP000263435">
    <property type="component" value="Segment"/>
</dbReference>
<name>A0A385E759_9CAUD</name>
<proteinExistence type="predicted"/>
<evidence type="ECO:0000313" key="1">
    <source>
        <dbReference type="EMBL" id="AXQ66687.1"/>
    </source>
</evidence>
<dbReference type="GeneID" id="54999412"/>
<reference evidence="1 2" key="1">
    <citation type="submission" date="2018-07" db="EMBL/GenBank/DDBJ databases">
        <title>Sequencing of PG07.</title>
        <authorList>
            <person name="Ding T."/>
        </authorList>
    </citation>
    <scope>NUCLEOTIDE SEQUENCE [LARGE SCALE GENOMIC DNA]</scope>
</reference>
<dbReference type="KEGG" id="vg:54999412"/>
<accession>A0A385E759</accession>
<dbReference type="EMBL" id="MH645904">
    <property type="protein sequence ID" value="AXQ66687.1"/>
    <property type="molecule type" value="Genomic_DNA"/>
</dbReference>
<organism evidence="1 2">
    <name type="scientific">Vibrio phage vB_VpS_PG07</name>
    <dbReference type="NCBI Taxonomy" id="2301664"/>
    <lineage>
        <taxon>Viruses</taxon>
        <taxon>Duplodnaviria</taxon>
        <taxon>Heunggongvirae</taxon>
        <taxon>Uroviricota</taxon>
        <taxon>Caudoviricetes</taxon>
        <taxon>Demerecviridae</taxon>
        <taxon>Pogseptimavirus</taxon>
        <taxon>Pogseptimavirus PG07</taxon>
    </lineage>
</organism>
<dbReference type="RefSeq" id="YP_009808509.1">
    <property type="nucleotide sequence ID" value="NC_048041.1"/>
</dbReference>
<protein>
    <submittedName>
        <fullName evidence="1">Uncharacterized protein</fullName>
    </submittedName>
</protein>
<sequence>MPLFKGTVLSEKFGAKIELLSPVKNGCAVVRVLEVGEMLEGVNKNQVVKDFAVTFGVLRFTPVK</sequence>
<evidence type="ECO:0000313" key="2">
    <source>
        <dbReference type="Proteomes" id="UP000263435"/>
    </source>
</evidence>